<dbReference type="EMBL" id="JAOCJE010000001">
    <property type="protein sequence ID" value="MDH1341708.1"/>
    <property type="molecule type" value="Genomic_DNA"/>
</dbReference>
<dbReference type="GO" id="GO:0008446">
    <property type="term" value="F:GDP-mannose 4,6-dehydratase activity"/>
    <property type="evidence" value="ECO:0007669"/>
    <property type="project" value="UniProtKB-EC"/>
</dbReference>
<protein>
    <submittedName>
        <fullName evidence="2">GDP-mannose 4,6-dehydratase</fullName>
        <ecNumber evidence="2">4.2.1.47</ecNumber>
    </submittedName>
</protein>
<organism evidence="2 3">
    <name type="scientific">Ectopseudomonas oleovorans</name>
    <name type="common">Pseudomonas oleovorans</name>
    <dbReference type="NCBI Taxonomy" id="301"/>
    <lineage>
        <taxon>Bacteria</taxon>
        <taxon>Pseudomonadati</taxon>
        <taxon>Pseudomonadota</taxon>
        <taxon>Gammaproteobacteria</taxon>
        <taxon>Pseudomonadales</taxon>
        <taxon>Pseudomonadaceae</taxon>
        <taxon>Ectopseudomonas</taxon>
    </lineage>
</organism>
<dbReference type="EC" id="4.2.1.47" evidence="2"/>
<evidence type="ECO:0000259" key="1">
    <source>
        <dbReference type="Pfam" id="PF16363"/>
    </source>
</evidence>
<dbReference type="AlphaFoldDB" id="A0AA42QIM4"/>
<dbReference type="PANTHER" id="PTHR43000">
    <property type="entry name" value="DTDP-D-GLUCOSE 4,6-DEHYDRATASE-RELATED"/>
    <property type="match status" value="1"/>
</dbReference>
<proteinExistence type="predicted"/>
<gene>
    <name evidence="2" type="ORF">N5J11_21540</name>
</gene>
<dbReference type="RefSeq" id="WP_279533450.1">
    <property type="nucleotide sequence ID" value="NZ_CP104579.1"/>
</dbReference>
<name>A0AA42QIM4_ECTOL</name>
<dbReference type="InterPro" id="IPR036291">
    <property type="entry name" value="NAD(P)-bd_dom_sf"/>
</dbReference>
<feature type="domain" description="NAD(P)-binding" evidence="1">
    <location>
        <begin position="14"/>
        <end position="306"/>
    </location>
</feature>
<comment type="caution">
    <text evidence="2">The sequence shown here is derived from an EMBL/GenBank/DDBJ whole genome shotgun (WGS) entry which is preliminary data.</text>
</comment>
<evidence type="ECO:0000313" key="2">
    <source>
        <dbReference type="EMBL" id="MDH1341708.1"/>
    </source>
</evidence>
<dbReference type="Gene3D" id="3.40.50.720">
    <property type="entry name" value="NAD(P)-binding Rossmann-like Domain"/>
    <property type="match status" value="1"/>
</dbReference>
<dbReference type="Pfam" id="PF16363">
    <property type="entry name" value="GDP_Man_Dehyd"/>
    <property type="match status" value="1"/>
</dbReference>
<dbReference type="Gene3D" id="3.90.25.10">
    <property type="entry name" value="UDP-galactose 4-epimerase, domain 1"/>
    <property type="match status" value="1"/>
</dbReference>
<keyword evidence="2" id="KW-0456">Lyase</keyword>
<sequence>MAHLGGSVSARRVLITGINGFTGRYMQAVLQEKGYQVFGTMAGGSASAVSSVATPANTFTMDLCNADNVAMVVQQVQPHYVVHLAALSFVGHGDANGFYAVNLAGTRNLLAALAGLSEKPRCVLLASSANVYGNAQEGVLAESAAVAPANDYAVSKLAMEYMAKLWQQELPIVITRPFNYTGQGQEEKFLIPKIVRHFRDRAAVIELGNLDVWRDFSDVRALVQAYAGLLEQPAAIGKTVNICSGMALSLREVIAMCETISGHSLDVRVNPAFVRANEVKTLCGNPALLQSLLPGWQPMAFEQTLRWMLED</sequence>
<reference evidence="2" key="1">
    <citation type="submission" date="2022-09" db="EMBL/GenBank/DDBJ databases">
        <title>Intensive care unit water sources are persistently colonized with multi-drug resistant bacteria and are the site of extensive horizontal gene transfer of antibiotic resistance genes.</title>
        <authorList>
            <person name="Diorio-Toth L."/>
        </authorList>
    </citation>
    <scope>NUCLEOTIDE SEQUENCE</scope>
    <source>
        <strain evidence="2">GD03704</strain>
    </source>
</reference>
<dbReference type="SUPFAM" id="SSF51735">
    <property type="entry name" value="NAD(P)-binding Rossmann-fold domains"/>
    <property type="match status" value="1"/>
</dbReference>
<accession>A0AA42QIM4</accession>
<dbReference type="Proteomes" id="UP001161697">
    <property type="component" value="Unassembled WGS sequence"/>
</dbReference>
<dbReference type="InterPro" id="IPR016040">
    <property type="entry name" value="NAD(P)-bd_dom"/>
</dbReference>
<evidence type="ECO:0000313" key="3">
    <source>
        <dbReference type="Proteomes" id="UP001161697"/>
    </source>
</evidence>